<comment type="caution">
    <text evidence="3">The sequence shown here is derived from an EMBL/GenBank/DDBJ whole genome shotgun (WGS) entry which is preliminary data.</text>
</comment>
<dbReference type="Proteomes" id="UP000557204">
    <property type="component" value="Unassembled WGS sequence"/>
</dbReference>
<evidence type="ECO:0000313" key="4">
    <source>
        <dbReference type="Proteomes" id="UP000557204"/>
    </source>
</evidence>
<keyword evidence="4" id="KW-1185">Reference proteome</keyword>
<evidence type="ECO:0000256" key="2">
    <source>
        <dbReference type="SAM" id="SignalP"/>
    </source>
</evidence>
<evidence type="ECO:0000256" key="1">
    <source>
        <dbReference type="SAM" id="MobiDB-lite"/>
    </source>
</evidence>
<accession>A0A849K2Q8</accession>
<protein>
    <submittedName>
        <fullName evidence="3">Uncharacterized protein</fullName>
    </submittedName>
</protein>
<dbReference type="EMBL" id="JABFAJ010000003">
    <property type="protein sequence ID" value="NNU26339.1"/>
    <property type="molecule type" value="Genomic_DNA"/>
</dbReference>
<reference evidence="3 4" key="1">
    <citation type="submission" date="2020-05" db="EMBL/GenBank/DDBJ databases">
        <title>Genome sequence of Isoptericola sp. JC619 isolated from Chilika lagoon, India.</title>
        <authorList>
            <person name="Kumar D."/>
            <person name="Appam K."/>
            <person name="Gandham S."/>
            <person name="Uppada J."/>
            <person name="Sasikala C."/>
            <person name="Venkata Ramana C."/>
        </authorList>
    </citation>
    <scope>NUCLEOTIDE SEQUENCE [LARGE SCALE GENOMIC DNA]</scope>
    <source>
        <strain evidence="3 4">JC619</strain>
    </source>
</reference>
<gene>
    <name evidence="3" type="ORF">HLI28_02105</name>
</gene>
<keyword evidence="2" id="KW-0732">Signal</keyword>
<feature type="chain" id="PRO_5032960113" evidence="2">
    <location>
        <begin position="29"/>
        <end position="234"/>
    </location>
</feature>
<sequence length="234" mass="23238">MRRVTRWCAMLAAAAVTAGCAEPGGATGADGTGTPDHQDDAPAPADLLADRAGSSGVRPEHVLMVDGYRPAPGGGGAYGAHGFATVLVEDLPEGELPDEATHVLLLAVVPGEIDLATCPALAVLTTTGTAADGPVECAAQGEMFARTAGTWHGYAVQHDGAVVRLSGQDVADEALRAALTSLRVPTVGELDMILPPVAPSPAATPSSSPSTGPVERGDLPPGDGAPDNSVGLGG</sequence>
<proteinExistence type="predicted"/>
<feature type="signal peptide" evidence="2">
    <location>
        <begin position="1"/>
        <end position="28"/>
    </location>
</feature>
<dbReference type="AlphaFoldDB" id="A0A849K2Q8"/>
<dbReference type="RefSeq" id="WP_171245830.1">
    <property type="nucleotide sequence ID" value="NZ_JABFAJ010000003.1"/>
</dbReference>
<name>A0A849K2Q8_9MICO</name>
<feature type="compositionally biased region" description="Low complexity" evidence="1">
    <location>
        <begin position="200"/>
        <end position="214"/>
    </location>
</feature>
<feature type="region of interest" description="Disordered" evidence="1">
    <location>
        <begin position="22"/>
        <end position="54"/>
    </location>
</feature>
<dbReference type="PROSITE" id="PS51257">
    <property type="entry name" value="PROKAR_LIPOPROTEIN"/>
    <property type="match status" value="1"/>
</dbReference>
<evidence type="ECO:0000313" key="3">
    <source>
        <dbReference type="EMBL" id="NNU26339.1"/>
    </source>
</evidence>
<feature type="region of interest" description="Disordered" evidence="1">
    <location>
        <begin position="195"/>
        <end position="234"/>
    </location>
</feature>
<organism evidence="3 4">
    <name type="scientific">Isoptericola sediminis</name>
    <dbReference type="NCBI Taxonomy" id="2733572"/>
    <lineage>
        <taxon>Bacteria</taxon>
        <taxon>Bacillati</taxon>
        <taxon>Actinomycetota</taxon>
        <taxon>Actinomycetes</taxon>
        <taxon>Micrococcales</taxon>
        <taxon>Promicromonosporaceae</taxon>
        <taxon>Isoptericola</taxon>
    </lineage>
</organism>